<dbReference type="RefSeq" id="WP_277566022.1">
    <property type="nucleotide sequence ID" value="NZ_JAPDHZ010000003.1"/>
</dbReference>
<dbReference type="Proteomes" id="UP001153387">
    <property type="component" value="Unassembled WGS sequence"/>
</dbReference>
<sequence length="116" mass="12565">MNIVLIVLQSFLIFPMAGGGATKLAGSKNFVDMFDSLRLPQWFRVVTGTVQIVGAIGLVISYWKPEVLQWAGIGIAFTMFVAVLAHFRVKHHASSAVPALFITLVAVALIVVRQVA</sequence>
<evidence type="ECO:0000256" key="1">
    <source>
        <dbReference type="ARBA" id="ARBA00004141"/>
    </source>
</evidence>
<feature type="transmembrane region" description="Helical" evidence="5">
    <location>
        <begin position="67"/>
        <end position="87"/>
    </location>
</feature>
<evidence type="ECO:0000256" key="3">
    <source>
        <dbReference type="ARBA" id="ARBA00022989"/>
    </source>
</evidence>
<evidence type="ECO:0000256" key="4">
    <source>
        <dbReference type="ARBA" id="ARBA00023136"/>
    </source>
</evidence>
<evidence type="ECO:0000313" key="6">
    <source>
        <dbReference type="EMBL" id="MDG0792205.1"/>
    </source>
</evidence>
<feature type="transmembrane region" description="Helical" evidence="5">
    <location>
        <begin position="42"/>
        <end position="60"/>
    </location>
</feature>
<feature type="transmembrane region" description="Helical" evidence="5">
    <location>
        <begin position="93"/>
        <end position="112"/>
    </location>
</feature>
<organism evidence="6 7">
    <name type="scientific">Cohnella ginsengisoli</name>
    <dbReference type="NCBI Taxonomy" id="425004"/>
    <lineage>
        <taxon>Bacteria</taxon>
        <taxon>Bacillati</taxon>
        <taxon>Bacillota</taxon>
        <taxon>Bacilli</taxon>
        <taxon>Bacillales</taxon>
        <taxon>Paenibacillaceae</taxon>
        <taxon>Cohnella</taxon>
    </lineage>
</organism>
<proteinExistence type="predicted"/>
<accession>A0A9X4KHS1</accession>
<keyword evidence="3 5" id="KW-1133">Transmembrane helix</keyword>
<comment type="caution">
    <text evidence="6">The sequence shown here is derived from an EMBL/GenBank/DDBJ whole genome shotgun (WGS) entry which is preliminary data.</text>
</comment>
<dbReference type="GO" id="GO:0016020">
    <property type="term" value="C:membrane"/>
    <property type="evidence" value="ECO:0007669"/>
    <property type="project" value="UniProtKB-SubCell"/>
</dbReference>
<dbReference type="InterPro" id="IPR032808">
    <property type="entry name" value="DoxX"/>
</dbReference>
<comment type="subcellular location">
    <subcellularLocation>
        <location evidence="1">Membrane</location>
        <topology evidence="1">Multi-pass membrane protein</topology>
    </subcellularLocation>
</comment>
<evidence type="ECO:0000256" key="5">
    <source>
        <dbReference type="SAM" id="Phobius"/>
    </source>
</evidence>
<name>A0A9X4KHS1_9BACL</name>
<dbReference type="AlphaFoldDB" id="A0A9X4KHS1"/>
<keyword evidence="2 5" id="KW-0812">Transmembrane</keyword>
<keyword evidence="4 5" id="KW-0472">Membrane</keyword>
<reference evidence="6 7" key="1">
    <citation type="submission" date="2022-10" db="EMBL/GenBank/DDBJ databases">
        <title>Comparative genomic analysis of Cohnella hashimotonis sp. nov., isolated from the International Space Station.</title>
        <authorList>
            <person name="Simpson A."/>
            <person name="Venkateswaran K."/>
        </authorList>
    </citation>
    <scope>NUCLEOTIDE SEQUENCE [LARGE SCALE GENOMIC DNA]</scope>
    <source>
        <strain evidence="6 7">DSM 18997</strain>
    </source>
</reference>
<dbReference type="EMBL" id="JAPDHZ010000003">
    <property type="protein sequence ID" value="MDG0792205.1"/>
    <property type="molecule type" value="Genomic_DNA"/>
</dbReference>
<evidence type="ECO:0000256" key="2">
    <source>
        <dbReference type="ARBA" id="ARBA00022692"/>
    </source>
</evidence>
<gene>
    <name evidence="6" type="ORF">OMP38_16025</name>
</gene>
<evidence type="ECO:0000313" key="7">
    <source>
        <dbReference type="Proteomes" id="UP001153387"/>
    </source>
</evidence>
<dbReference type="Pfam" id="PF13564">
    <property type="entry name" value="DoxX_2"/>
    <property type="match status" value="1"/>
</dbReference>
<keyword evidence="7" id="KW-1185">Reference proteome</keyword>
<protein>
    <submittedName>
        <fullName evidence="6">DoxX family protein</fullName>
    </submittedName>
</protein>